<evidence type="ECO:0000259" key="2">
    <source>
        <dbReference type="Pfam" id="PF16693"/>
    </source>
</evidence>
<dbReference type="Proteomes" id="UP000321922">
    <property type="component" value="Unassembled WGS sequence"/>
</dbReference>
<feature type="transmembrane region" description="Helical" evidence="1">
    <location>
        <begin position="133"/>
        <end position="153"/>
    </location>
</feature>
<feature type="domain" description="YscD-like Bon-like" evidence="2">
    <location>
        <begin position="168"/>
        <end position="228"/>
    </location>
</feature>
<dbReference type="InterPro" id="IPR012843">
    <property type="entry name" value="YscD"/>
</dbReference>
<dbReference type="Pfam" id="PF16693">
    <property type="entry name" value="Yop-YscD_ppl_1st"/>
    <property type="match status" value="1"/>
</dbReference>
<dbReference type="InterPro" id="IPR053947">
    <property type="entry name" value="YscD_ppl__2nd"/>
</dbReference>
<keyword evidence="8" id="KW-1185">Reference proteome</keyword>
<proteinExistence type="predicted"/>
<dbReference type="Pfam" id="PF21937">
    <property type="entry name" value="Yop-YscD_ppl_2nd"/>
    <property type="match status" value="1"/>
</dbReference>
<organism evidence="7 8">
    <name type="scientific">Vibrio sagamiensis NBRC 104589</name>
    <dbReference type="NCBI Taxonomy" id="1219064"/>
    <lineage>
        <taxon>Bacteria</taxon>
        <taxon>Pseudomonadati</taxon>
        <taxon>Pseudomonadota</taxon>
        <taxon>Gammaproteobacteria</taxon>
        <taxon>Vibrionales</taxon>
        <taxon>Vibrionaceae</taxon>
        <taxon>Vibrio</taxon>
    </lineage>
</organism>
<dbReference type="Gene3D" id="2.60.200.20">
    <property type="match status" value="1"/>
</dbReference>
<dbReference type="InterPro" id="IPR053946">
    <property type="entry name" value="YscD_ppl_3rd"/>
</dbReference>
<evidence type="ECO:0000259" key="5">
    <source>
        <dbReference type="Pfam" id="PF21937"/>
    </source>
</evidence>
<evidence type="ECO:0000256" key="1">
    <source>
        <dbReference type="SAM" id="Phobius"/>
    </source>
</evidence>
<dbReference type="Pfam" id="PF21934">
    <property type="entry name" value="Yop-YscD_ppl_3rd"/>
    <property type="match status" value="1"/>
</dbReference>
<evidence type="ECO:0000259" key="4">
    <source>
        <dbReference type="Pfam" id="PF21934"/>
    </source>
</evidence>
<evidence type="ECO:0000313" key="8">
    <source>
        <dbReference type="Proteomes" id="UP000321922"/>
    </source>
</evidence>
<keyword evidence="1" id="KW-0472">Membrane</keyword>
<name>A0A511QDQ3_9VIBR</name>
<protein>
    <submittedName>
        <fullName evidence="7">EscD/YscD/HrpQ family type III secretion system inner membrane ring protein</fullName>
    </submittedName>
</protein>
<dbReference type="NCBIfam" id="TIGR02500">
    <property type="entry name" value="type_III_yscD"/>
    <property type="match status" value="1"/>
</dbReference>
<feature type="domain" description="YscD-like Bon-like" evidence="5">
    <location>
        <begin position="229"/>
        <end position="293"/>
    </location>
</feature>
<keyword evidence="1" id="KW-0812">Transmembrane</keyword>
<feature type="domain" description="YscD/Y4YQ C-terminal" evidence="6">
    <location>
        <begin position="374"/>
        <end position="422"/>
    </location>
</feature>
<evidence type="ECO:0000259" key="6">
    <source>
        <dbReference type="Pfam" id="PF23893"/>
    </source>
</evidence>
<feature type="domain" description="YscD cytoplasmic" evidence="3">
    <location>
        <begin position="10"/>
        <end position="99"/>
    </location>
</feature>
<evidence type="ECO:0000259" key="3">
    <source>
        <dbReference type="Pfam" id="PF16697"/>
    </source>
</evidence>
<dbReference type="InterPro" id="IPR032034">
    <property type="entry name" value="YscD_ppl_1st"/>
</dbReference>
<reference evidence="7 8" key="1">
    <citation type="submission" date="2019-07" db="EMBL/GenBank/DDBJ databases">
        <title>Whole genome shotgun sequence of Vibrio sagamiensis NBRC 104589.</title>
        <authorList>
            <person name="Hosoyama A."/>
            <person name="Uohara A."/>
            <person name="Ohji S."/>
            <person name="Ichikawa N."/>
        </authorList>
    </citation>
    <scope>NUCLEOTIDE SEQUENCE [LARGE SCALE GENOMIC DNA]</scope>
    <source>
        <strain evidence="7 8">NBRC 104589</strain>
    </source>
</reference>
<gene>
    <name evidence="7" type="ORF">VSA01S_15420</name>
</gene>
<accession>A0A511QDQ3</accession>
<dbReference type="Gene3D" id="3.30.70.1770">
    <property type="match status" value="1"/>
</dbReference>
<dbReference type="AlphaFoldDB" id="A0A511QDQ3"/>
<dbReference type="InterPro" id="IPR032030">
    <property type="entry name" value="YscD_cytoplasmic_dom"/>
</dbReference>
<comment type="caution">
    <text evidence="7">The sequence shown here is derived from an EMBL/GenBank/DDBJ whole genome shotgun (WGS) entry which is preliminary data.</text>
</comment>
<dbReference type="InterPro" id="IPR057770">
    <property type="entry name" value="YscD/Y4YQ_C"/>
</dbReference>
<keyword evidence="1" id="KW-1133">Transmembrane helix</keyword>
<dbReference type="EMBL" id="BJXJ01000012">
    <property type="protein sequence ID" value="GEM75430.1"/>
    <property type="molecule type" value="Genomic_DNA"/>
</dbReference>
<sequence length="436" mass="48337">MTPMQQWKIRILSGVHSGVEVNLPSGSFVLGSDDFIADVVLTDSEIKASHLTIETSEEGPILLNAEEVVVNGDNVTLSDGGVALTRKSLVNVGGLRLSIGYAEDDLFTELSSGTQHNGETAVNDKQSTGWKRIISVGLLCSLLPTAIFAGIWWGQNQSNEQEIIAEAEPIVLVRDILKELQLNDIRVEWNAIEQQAVLDGYIEGRAQQLNLLDKIDALGINYKSDLRTMEEIRRGVKFILRNLGYHQIKVENGEERGTVLLTGYIDDASHWSQVEQILERDVPGLIAWKVDLKRAGAYMDTLKSLLAEADLLTKVQLVTNDDRIEIRGDLDDLETTQFYSVTRKFREQYGEKPYLVLKSIPKVSTGKNIDFPFKSVNFGKVPYVILTDNVRYVVGSKTPQGYRISNITSGGIELVKAGQIISVDLGHEGNVQNDKP</sequence>
<evidence type="ECO:0000313" key="7">
    <source>
        <dbReference type="EMBL" id="GEM75430.1"/>
    </source>
</evidence>
<dbReference type="Pfam" id="PF23893">
    <property type="entry name" value="Y4YQ_C"/>
    <property type="match status" value="1"/>
</dbReference>
<dbReference type="Gene3D" id="3.30.1340.30">
    <property type="match status" value="1"/>
</dbReference>
<dbReference type="Pfam" id="PF16697">
    <property type="entry name" value="Yop-YscD_cpl"/>
    <property type="match status" value="1"/>
</dbReference>
<feature type="domain" description="YscD-like Bon-like" evidence="4">
    <location>
        <begin position="299"/>
        <end position="358"/>
    </location>
</feature>